<evidence type="ECO:0000313" key="4">
    <source>
        <dbReference type="Proteomes" id="UP000254040"/>
    </source>
</evidence>
<dbReference type="EMBL" id="UGOG01000001">
    <property type="protein sequence ID" value="STX61957.1"/>
    <property type="molecule type" value="Genomic_DNA"/>
</dbReference>
<dbReference type="Proteomes" id="UP000054985">
    <property type="component" value="Unassembled WGS sequence"/>
</dbReference>
<proteinExistence type="predicted"/>
<evidence type="ECO:0000313" key="3">
    <source>
        <dbReference type="Proteomes" id="UP000054985"/>
    </source>
</evidence>
<keyword evidence="3" id="KW-1185">Reference proteome</keyword>
<evidence type="ECO:0000313" key="2">
    <source>
        <dbReference type="EMBL" id="STX61957.1"/>
    </source>
</evidence>
<name>A0A378JVA6_9GAMM</name>
<accession>A0A378JVA6</accession>
<evidence type="ECO:0000313" key="1">
    <source>
        <dbReference type="EMBL" id="KTD35351.1"/>
    </source>
</evidence>
<sequence length="723" mass="83543">MFTINSKNIKESLFNVLLRNENIQAAEELKNAHPEEFAAVFSESIQTIMLRISLAMTRWCFKEFPAQCREISAHLPQFISNEYFDERWYLPSEVLHFWLQQNPESIVDLLRMEQYAIIFKAARYGKFQLVDEYLQMLPSYAAEILTSQNQKIFQRIAYSDQFHLIEQWLRAYPEIAPMVLAHDNFYIVRRTAANGHLELLQYMLSFVDAKQAVAAKDYDLFFCVVCEHPAICRFLLDFAADQVQAMVCSQNFKAFQICSEELLLIMCGILESNPEALQQSVTTVVIEAVRCSELDKLKIVKEHYSEAVRVAMNSKELSCALDSTKIEVWVWLTFYYQPEIKALFPDGMSVLYQTLKFHKEIRKAEFLKEHYNDVLSKSGIHRITSRLLQFLMTHLNEQSDFKTVRQIAEQAIGEGLVKSVDEKEYWLHSSLMELCQLKDMTIKTKTLLLQAIEVIMLSRRVSNLGKLNIFSRKLSANTNHIWLMNGVRLLLSQLYPSLTIVFLLADQNDLLQEIEYISQTLKESGAIWAVVGYSNRYHLSLLRLQLNKNELEIQVLDSLGAVPASGEDLYYSRVLVKLINTLKHNINLDSFNVVTCPQVRQKDGRSCFSFVLHDLETAEYYLSQGISHFFSMEAEVWDDHKLLFKSTFLPEFYSISQIAYPGAKLESRLSIERDHYGSSKALDRSIHSLSSLLTSKMITFAPENHIEEGTSEEDEIINTCSIM</sequence>
<protein>
    <submittedName>
        <fullName evidence="2">Ankyrin repeat protein</fullName>
    </submittedName>
</protein>
<dbReference type="RefSeq" id="WP_028384090.1">
    <property type="nucleotide sequence ID" value="NZ_CAAAJG010000002.1"/>
</dbReference>
<dbReference type="AlphaFoldDB" id="A0A378JVA6"/>
<reference evidence="1 3" key="1">
    <citation type="submission" date="2015-11" db="EMBL/GenBank/DDBJ databases">
        <title>Genomic analysis of 38 Legionella species identifies large and diverse effector repertoires.</title>
        <authorList>
            <person name="Burstein D."/>
            <person name="Amaro F."/>
            <person name="Zusman T."/>
            <person name="Lifshitz Z."/>
            <person name="Cohen O."/>
            <person name="Gilbert J.A."/>
            <person name="Pupko T."/>
            <person name="Shuman H.A."/>
            <person name="Segal G."/>
        </authorList>
    </citation>
    <scope>NUCLEOTIDE SEQUENCE [LARGE SCALE GENOMIC DNA]</scope>
    <source>
        <strain evidence="1 3">ATCC 43877</strain>
    </source>
</reference>
<gene>
    <name evidence="1" type="ORF">Lmor_0798</name>
    <name evidence="2" type="ORF">NCTC12239_00875</name>
</gene>
<dbReference type="Proteomes" id="UP000254040">
    <property type="component" value="Unassembled WGS sequence"/>
</dbReference>
<dbReference type="OrthoDB" id="10017521at2"/>
<reference evidence="2 4" key="2">
    <citation type="submission" date="2018-06" db="EMBL/GenBank/DDBJ databases">
        <authorList>
            <consortium name="Pathogen Informatics"/>
            <person name="Doyle S."/>
        </authorList>
    </citation>
    <scope>NUCLEOTIDE SEQUENCE [LARGE SCALE GENOMIC DNA]</scope>
    <source>
        <strain evidence="2 4">NCTC12239</strain>
    </source>
</reference>
<organism evidence="2 4">
    <name type="scientific">Legionella moravica</name>
    <dbReference type="NCBI Taxonomy" id="39962"/>
    <lineage>
        <taxon>Bacteria</taxon>
        <taxon>Pseudomonadati</taxon>
        <taxon>Pseudomonadota</taxon>
        <taxon>Gammaproteobacteria</taxon>
        <taxon>Legionellales</taxon>
        <taxon>Legionellaceae</taxon>
        <taxon>Legionella</taxon>
    </lineage>
</organism>
<dbReference type="EMBL" id="LNYN01000014">
    <property type="protein sequence ID" value="KTD35351.1"/>
    <property type="molecule type" value="Genomic_DNA"/>
</dbReference>